<dbReference type="Gene3D" id="3.90.79.10">
    <property type="entry name" value="Nucleoside Triphosphate Pyrophosphohydrolase"/>
    <property type="match status" value="1"/>
</dbReference>
<keyword evidence="1" id="KW-0472">Membrane</keyword>
<feature type="transmembrane region" description="Helical" evidence="1">
    <location>
        <begin position="398"/>
        <end position="423"/>
    </location>
</feature>
<name>A0A3R5QQM4_9CLOT</name>
<feature type="transmembrane region" description="Helical" evidence="1">
    <location>
        <begin position="311"/>
        <end position="330"/>
    </location>
</feature>
<dbReference type="AlphaFoldDB" id="A0A3R5QQM4"/>
<feature type="transmembrane region" description="Helical" evidence="1">
    <location>
        <begin position="175"/>
        <end position="203"/>
    </location>
</feature>
<organism evidence="2 3">
    <name type="scientific">Clostridium manihotivorum</name>
    <dbReference type="NCBI Taxonomy" id="2320868"/>
    <lineage>
        <taxon>Bacteria</taxon>
        <taxon>Bacillati</taxon>
        <taxon>Bacillota</taxon>
        <taxon>Clostridia</taxon>
        <taxon>Eubacteriales</taxon>
        <taxon>Clostridiaceae</taxon>
        <taxon>Clostridium</taxon>
    </lineage>
</organism>
<feature type="transmembrane region" description="Helical" evidence="1">
    <location>
        <begin position="215"/>
        <end position="235"/>
    </location>
</feature>
<sequence>MISSVVLILIKKNRLFVVSDKHGSMIQLPCTNMREGETITAATKRILEQLGIISVDIISSSKSIVRNEKRYFSSMVELTDDIDVEENEVRGHKWVDFESIHNLSFIENKAILYCLESYIEVNSNSNNINMLKDEFKRGLMGRSYLYQSEERVEKIKIDNSLSLANKRNTIIGSTILGIIFSCFFFAYLGISALIFNLIMIIVFVGCIGIKNKGSIMGYFLLTCSLILSASFSIYTNPVFRSLNIVLIPLILTLSFILFTYNDIGFKLTHLLGGLTNKLFKSSIVTSIKLPRFVMDNISIKNKSNASSSYKYVRNGILISIPLLLFLVLVLSKADNIFGYYINNISSNILAINPSTSFYKLVVAIVIAFYSFGFLWSFNYRFYNNTTSNSVKRESLEPITVTTVLAMVCILYIIFTIIQITYLYGGTNKVLPGGFTYSEYARRGFFELVFITLVNLIGVTILKIYVDNSKVKLNIILNIIYTIIVVLTLNMACSAFYRMYLYIDAFGYTRLRILVQLFVILLGIIIFLQFLFIWKDKSIFKYIIVVSLTLYIGINFFNIDSFIAKKNIELSADKKIDNNYLTVLSLDSIKVMNKARNEGKIDDETYFKWKNGANIKIDNWYEYNYFIYKANGK</sequence>
<gene>
    <name evidence="2" type="ORF">C1I91_00235</name>
</gene>
<dbReference type="Proteomes" id="UP000286268">
    <property type="component" value="Chromosome"/>
</dbReference>
<feature type="transmembrane region" description="Helical" evidence="1">
    <location>
        <begin position="477"/>
        <end position="500"/>
    </location>
</feature>
<evidence type="ECO:0000313" key="2">
    <source>
        <dbReference type="EMBL" id="QAA30238.1"/>
    </source>
</evidence>
<keyword evidence="3" id="KW-1185">Reference proteome</keyword>
<keyword evidence="1" id="KW-0812">Transmembrane</keyword>
<dbReference type="InterPro" id="IPR025291">
    <property type="entry name" value="DUF4153"/>
</dbReference>
<dbReference type="SUPFAM" id="SSF55811">
    <property type="entry name" value="Nudix"/>
    <property type="match status" value="1"/>
</dbReference>
<dbReference type="Pfam" id="PF13687">
    <property type="entry name" value="DUF4153"/>
    <property type="match status" value="1"/>
</dbReference>
<proteinExistence type="predicted"/>
<keyword evidence="1" id="KW-1133">Transmembrane helix</keyword>
<protein>
    <submittedName>
        <fullName evidence="2">DUF4173 domain-containing protein</fullName>
    </submittedName>
</protein>
<accession>A0A3R5QQM4</accession>
<dbReference type="InterPro" id="IPR015797">
    <property type="entry name" value="NUDIX_hydrolase-like_dom_sf"/>
</dbReference>
<dbReference type="OrthoDB" id="9767931at2"/>
<reference evidence="2 3" key="1">
    <citation type="submission" date="2018-01" db="EMBL/GenBank/DDBJ databases">
        <title>Genome Sequencing and Assembly of Anaerobacter polyendosporus strain CT4.</title>
        <authorList>
            <person name="Tachaapaikoon C."/>
            <person name="Sutheeworapong S."/>
            <person name="Jenjaroenpun P."/>
            <person name="Wongsurawat T."/>
            <person name="Nookeaw I."/>
            <person name="Cheawchanlertfa P."/>
            <person name="Kosugi A."/>
            <person name="Cheevadhanarak S."/>
            <person name="Ratanakhanokchai K."/>
        </authorList>
    </citation>
    <scope>NUCLEOTIDE SEQUENCE [LARGE SCALE GENOMIC DNA]</scope>
    <source>
        <strain evidence="2 3">CT4</strain>
    </source>
</reference>
<feature type="transmembrane region" description="Helical" evidence="1">
    <location>
        <begin position="538"/>
        <end position="556"/>
    </location>
</feature>
<feature type="transmembrane region" description="Helical" evidence="1">
    <location>
        <begin position="357"/>
        <end position="377"/>
    </location>
</feature>
<feature type="transmembrane region" description="Helical" evidence="1">
    <location>
        <begin position="443"/>
        <end position="465"/>
    </location>
</feature>
<dbReference type="KEGG" id="cmah:C1I91_00235"/>
<evidence type="ECO:0000313" key="3">
    <source>
        <dbReference type="Proteomes" id="UP000286268"/>
    </source>
</evidence>
<feature type="transmembrane region" description="Helical" evidence="1">
    <location>
        <begin position="241"/>
        <end position="260"/>
    </location>
</feature>
<feature type="transmembrane region" description="Helical" evidence="1">
    <location>
        <begin position="512"/>
        <end position="531"/>
    </location>
</feature>
<dbReference type="RefSeq" id="WP_128210689.1">
    <property type="nucleotide sequence ID" value="NZ_CP025746.1"/>
</dbReference>
<dbReference type="EMBL" id="CP025746">
    <property type="protein sequence ID" value="QAA30238.1"/>
    <property type="molecule type" value="Genomic_DNA"/>
</dbReference>
<evidence type="ECO:0000256" key="1">
    <source>
        <dbReference type="SAM" id="Phobius"/>
    </source>
</evidence>